<sequence>MEHRPEPLTPFLTWRGLEKAILTLHCLTIRGQEPHLRRIRHLRPPRPRPFHLLRVECPLILLSADTRCGDHRLHPRQLLRALRAHVLLACHRKPSSNDLWSPRRPLREIQIVEPNHSIPSYILTSRSSRALGFIWTALESMTTHGPRSPIAIHFSIDGRQSILEVKHVAKALHISYELMDPADFREWSPVSQRDMVHILSRGTSRRGAILDALFRISEDFYFGPHHLIMASLLHFEEKVDKKKLKRADTIPLLFPRLLYHILEYMGYPTKPHLEHRYHCRERFTLDKWTQLVGYSAPLGAPPRPAHPVPPHAEQA</sequence>
<dbReference type="AlphaFoldDB" id="A0A438CPI7"/>
<comment type="caution">
    <text evidence="1">The sequence shown here is derived from an EMBL/GenBank/DDBJ whole genome shotgun (WGS) entry which is preliminary data.</text>
</comment>
<dbReference type="Proteomes" id="UP000288805">
    <property type="component" value="Unassembled WGS sequence"/>
</dbReference>
<accession>A0A438CPI7</accession>
<gene>
    <name evidence="1" type="ORF">CK203_112531</name>
</gene>
<reference evidence="1 2" key="1">
    <citation type="journal article" date="2018" name="PLoS Genet.">
        <title>Population sequencing reveals clonal diversity and ancestral inbreeding in the grapevine cultivar Chardonnay.</title>
        <authorList>
            <person name="Roach M.J."/>
            <person name="Johnson D.L."/>
            <person name="Bohlmann J."/>
            <person name="van Vuuren H.J."/>
            <person name="Jones S.J."/>
            <person name="Pretorius I.S."/>
            <person name="Schmidt S.A."/>
            <person name="Borneman A.R."/>
        </authorList>
    </citation>
    <scope>NUCLEOTIDE SEQUENCE [LARGE SCALE GENOMIC DNA]</scope>
    <source>
        <strain evidence="2">cv. Chardonnay</strain>
        <tissue evidence="1">Leaf</tissue>
    </source>
</reference>
<evidence type="ECO:0000313" key="1">
    <source>
        <dbReference type="EMBL" id="RVW25116.1"/>
    </source>
</evidence>
<evidence type="ECO:0000313" key="2">
    <source>
        <dbReference type="Proteomes" id="UP000288805"/>
    </source>
</evidence>
<proteinExistence type="predicted"/>
<organism evidence="1 2">
    <name type="scientific">Vitis vinifera</name>
    <name type="common">Grape</name>
    <dbReference type="NCBI Taxonomy" id="29760"/>
    <lineage>
        <taxon>Eukaryota</taxon>
        <taxon>Viridiplantae</taxon>
        <taxon>Streptophyta</taxon>
        <taxon>Embryophyta</taxon>
        <taxon>Tracheophyta</taxon>
        <taxon>Spermatophyta</taxon>
        <taxon>Magnoliopsida</taxon>
        <taxon>eudicotyledons</taxon>
        <taxon>Gunneridae</taxon>
        <taxon>Pentapetalae</taxon>
        <taxon>rosids</taxon>
        <taxon>Vitales</taxon>
        <taxon>Vitaceae</taxon>
        <taxon>Viteae</taxon>
        <taxon>Vitis</taxon>
    </lineage>
</organism>
<dbReference type="EMBL" id="QGNW01002134">
    <property type="protein sequence ID" value="RVW25116.1"/>
    <property type="molecule type" value="Genomic_DNA"/>
</dbReference>
<protein>
    <submittedName>
        <fullName evidence="1">Uncharacterized protein</fullName>
    </submittedName>
</protein>
<name>A0A438CPI7_VITVI</name>